<evidence type="ECO:0000256" key="1">
    <source>
        <dbReference type="SAM" id="Phobius"/>
    </source>
</evidence>
<dbReference type="NCBIfam" id="TIGR02532">
    <property type="entry name" value="IV_pilin_GFxxxE"/>
    <property type="match status" value="1"/>
</dbReference>
<gene>
    <name evidence="2" type="ORF">CA85_10600</name>
</gene>
<evidence type="ECO:0000313" key="3">
    <source>
        <dbReference type="Proteomes" id="UP000318053"/>
    </source>
</evidence>
<accession>A0A5C5YGT4</accession>
<keyword evidence="1" id="KW-0472">Membrane</keyword>
<dbReference type="AlphaFoldDB" id="A0A5C5YGT4"/>
<keyword evidence="1" id="KW-0812">Transmembrane</keyword>
<proteinExistence type="predicted"/>
<feature type="transmembrane region" description="Helical" evidence="1">
    <location>
        <begin position="21"/>
        <end position="43"/>
    </location>
</feature>
<dbReference type="Pfam" id="PF07963">
    <property type="entry name" value="N_methyl"/>
    <property type="match status" value="1"/>
</dbReference>
<keyword evidence="1" id="KW-1133">Transmembrane helix</keyword>
<dbReference type="Proteomes" id="UP000318053">
    <property type="component" value="Unassembled WGS sequence"/>
</dbReference>
<organism evidence="2 3">
    <name type="scientific">Allorhodopirellula solitaria</name>
    <dbReference type="NCBI Taxonomy" id="2527987"/>
    <lineage>
        <taxon>Bacteria</taxon>
        <taxon>Pseudomonadati</taxon>
        <taxon>Planctomycetota</taxon>
        <taxon>Planctomycetia</taxon>
        <taxon>Pirellulales</taxon>
        <taxon>Pirellulaceae</taxon>
        <taxon>Allorhodopirellula</taxon>
    </lineage>
</organism>
<dbReference type="PROSITE" id="PS00409">
    <property type="entry name" value="PROKAR_NTER_METHYL"/>
    <property type="match status" value="1"/>
</dbReference>
<name>A0A5C5YGT4_9BACT</name>
<protein>
    <submittedName>
        <fullName evidence="2">Uncharacterized protein</fullName>
    </submittedName>
</protein>
<sequence>MNNLCMTQPNRKPSRVPHGFTLVEMLIVMVIFLMLVAVALPVVKGLISDQKATRTAQNIEAFMDAARSRAIAEGRTVGVRFERLSSVANGNYARSTSLRLRQLVGVPAYTGDAANAVATLSGSPANTANFDTADSPLIYLSSQILNDTVTPSNDYLAPIQVGDMLELPGGRSVPITGIGAVAGSTVPVTFDLAENTAVGATGSTVNRFPQAGGTSATGGNVKYRIQRSPAASTSRVMSLPRGMAIDFNYSGIGVGGSQFAPSMDPATLPRAVDILFNASGAVSQVIYNSVNTRVFPTGLIYFCVGEIDGVASVEGAAAADRDNLFSQDSTLTTNIMDPDSLWVVVNPASGRVTTVSMATPGTIPADPTDPTTLAYGEALKPARVFATFSDTVAE</sequence>
<dbReference type="OrthoDB" id="270125at2"/>
<dbReference type="SUPFAM" id="SSF54523">
    <property type="entry name" value="Pili subunits"/>
    <property type="match status" value="1"/>
</dbReference>
<evidence type="ECO:0000313" key="2">
    <source>
        <dbReference type="EMBL" id="TWT74173.1"/>
    </source>
</evidence>
<dbReference type="Gene3D" id="3.30.700.10">
    <property type="entry name" value="Glycoprotein, Type 4 Pilin"/>
    <property type="match status" value="1"/>
</dbReference>
<dbReference type="EMBL" id="SJPK01000002">
    <property type="protein sequence ID" value="TWT74173.1"/>
    <property type="molecule type" value="Genomic_DNA"/>
</dbReference>
<comment type="caution">
    <text evidence="2">The sequence shown here is derived from an EMBL/GenBank/DDBJ whole genome shotgun (WGS) entry which is preliminary data.</text>
</comment>
<dbReference type="InterPro" id="IPR045584">
    <property type="entry name" value="Pilin-like"/>
</dbReference>
<reference evidence="2 3" key="1">
    <citation type="submission" date="2019-02" db="EMBL/GenBank/DDBJ databases">
        <title>Deep-cultivation of Planctomycetes and their phenomic and genomic characterization uncovers novel biology.</title>
        <authorList>
            <person name="Wiegand S."/>
            <person name="Jogler M."/>
            <person name="Boedeker C."/>
            <person name="Pinto D."/>
            <person name="Vollmers J."/>
            <person name="Rivas-Marin E."/>
            <person name="Kohn T."/>
            <person name="Peeters S.H."/>
            <person name="Heuer A."/>
            <person name="Rast P."/>
            <person name="Oberbeckmann S."/>
            <person name="Bunk B."/>
            <person name="Jeske O."/>
            <person name="Meyerdierks A."/>
            <person name="Storesund J.E."/>
            <person name="Kallscheuer N."/>
            <person name="Luecker S."/>
            <person name="Lage O.M."/>
            <person name="Pohl T."/>
            <person name="Merkel B.J."/>
            <person name="Hornburger P."/>
            <person name="Mueller R.-W."/>
            <person name="Bruemmer F."/>
            <person name="Labrenz M."/>
            <person name="Spormann A.M."/>
            <person name="Op Den Camp H."/>
            <person name="Overmann J."/>
            <person name="Amann R."/>
            <person name="Jetten M.S.M."/>
            <person name="Mascher T."/>
            <person name="Medema M.H."/>
            <person name="Devos D.P."/>
            <person name="Kaster A.-K."/>
            <person name="Ovreas L."/>
            <person name="Rohde M."/>
            <person name="Galperin M.Y."/>
            <person name="Jogler C."/>
        </authorList>
    </citation>
    <scope>NUCLEOTIDE SEQUENCE [LARGE SCALE GENOMIC DNA]</scope>
    <source>
        <strain evidence="2 3">CA85</strain>
    </source>
</reference>
<keyword evidence="3" id="KW-1185">Reference proteome</keyword>
<dbReference type="InterPro" id="IPR012902">
    <property type="entry name" value="N_methyl_site"/>
</dbReference>